<organism evidence="2 3">
    <name type="scientific">Actinokineospora soli</name>
    <dbReference type="NCBI Taxonomy" id="1048753"/>
    <lineage>
        <taxon>Bacteria</taxon>
        <taxon>Bacillati</taxon>
        <taxon>Actinomycetota</taxon>
        <taxon>Actinomycetes</taxon>
        <taxon>Pseudonocardiales</taxon>
        <taxon>Pseudonocardiaceae</taxon>
        <taxon>Actinokineospora</taxon>
    </lineage>
</organism>
<dbReference type="PANTHER" id="PTHR10803">
    <property type="entry name" value="ARSENICAL PUMP-DRIVING ATPASE ARSENITE-TRANSLOCATING ATPASE"/>
    <property type="match status" value="1"/>
</dbReference>
<proteinExistence type="predicted"/>
<name>A0ABW2U0U3_9PSEU</name>
<evidence type="ECO:0000313" key="2">
    <source>
        <dbReference type="EMBL" id="MFC7618681.1"/>
    </source>
</evidence>
<reference evidence="3" key="1">
    <citation type="journal article" date="2019" name="Int. J. Syst. Evol. Microbiol.">
        <title>The Global Catalogue of Microorganisms (GCM) 10K type strain sequencing project: providing services to taxonomists for standard genome sequencing and annotation.</title>
        <authorList>
            <consortium name="The Broad Institute Genomics Platform"/>
            <consortium name="The Broad Institute Genome Sequencing Center for Infectious Disease"/>
            <person name="Wu L."/>
            <person name="Ma J."/>
        </authorList>
    </citation>
    <scope>NUCLEOTIDE SEQUENCE [LARGE SCALE GENOMIC DNA]</scope>
    <source>
        <strain evidence="3">JCM 17695</strain>
    </source>
</reference>
<sequence length="334" mass="35309">MTSPVVGWTDEIARARLHVVTGKGGTGKTTVAAALALALAHGGRKVLLVEVEGRQGIAQVFDTQPLPYSEEKVAVAAGGGEVRALHIDVEAALLEYLSMFYNLGFAGRTLRRMGAIEFATTLAPGLRDVLLTGKVKECVTRTDDRGRHVYDAVVVDAPPTGRIVKFLDVTRAMADLAKVGPIRGQSEGVVRLLHSGDTAVHLVTLLEEMPVRETVEAVEELDGADLRPGAIVLNRVRPPRLPARSVTPAADGRVDAGRVRDGLAAAGLALADDVLDGLVAETVEHAVRVQAEQRARAALAEVDLPAVELSDLVDGVDTAALYELAEALIDQGVR</sequence>
<dbReference type="InterPro" id="IPR025723">
    <property type="entry name" value="ArsA/GET3_ATPase-like"/>
</dbReference>
<dbReference type="Proteomes" id="UP001596512">
    <property type="component" value="Unassembled WGS sequence"/>
</dbReference>
<evidence type="ECO:0000313" key="3">
    <source>
        <dbReference type="Proteomes" id="UP001596512"/>
    </source>
</evidence>
<dbReference type="EMBL" id="JBHTEY010000004">
    <property type="protein sequence ID" value="MFC7618681.1"/>
    <property type="molecule type" value="Genomic_DNA"/>
</dbReference>
<protein>
    <submittedName>
        <fullName evidence="2">ArsA-related P-loop ATPase</fullName>
    </submittedName>
</protein>
<dbReference type="SUPFAM" id="SSF52540">
    <property type="entry name" value="P-loop containing nucleoside triphosphate hydrolases"/>
    <property type="match status" value="1"/>
</dbReference>
<comment type="caution">
    <text evidence="2">The sequence shown here is derived from an EMBL/GenBank/DDBJ whole genome shotgun (WGS) entry which is preliminary data.</text>
</comment>
<evidence type="ECO:0000259" key="1">
    <source>
        <dbReference type="Pfam" id="PF02374"/>
    </source>
</evidence>
<dbReference type="InterPro" id="IPR027417">
    <property type="entry name" value="P-loop_NTPase"/>
</dbReference>
<dbReference type="PANTHER" id="PTHR10803:SF31">
    <property type="entry name" value="ATPASE RV3679-RELATED"/>
    <property type="match status" value="1"/>
</dbReference>
<accession>A0ABW2U0U3</accession>
<keyword evidence="3" id="KW-1185">Reference proteome</keyword>
<dbReference type="Pfam" id="PF02374">
    <property type="entry name" value="ArsA_ATPase"/>
    <property type="match status" value="1"/>
</dbReference>
<dbReference type="InterPro" id="IPR016300">
    <property type="entry name" value="ATPase_ArsA/GET3"/>
</dbReference>
<gene>
    <name evidence="2" type="ORF">ACFQV2_40475</name>
</gene>
<dbReference type="Gene3D" id="3.40.50.300">
    <property type="entry name" value="P-loop containing nucleotide triphosphate hydrolases"/>
    <property type="match status" value="1"/>
</dbReference>
<feature type="domain" description="ArsA/GET3 Anion-transporting ATPase-like" evidence="1">
    <location>
        <begin position="18"/>
        <end position="176"/>
    </location>
</feature>